<keyword evidence="3" id="KW-0547">Nucleotide-binding</keyword>
<feature type="domain" description="Carbohydrate kinase PfkB" evidence="6">
    <location>
        <begin position="1"/>
        <end position="313"/>
    </location>
</feature>
<keyword evidence="4 7" id="KW-0418">Kinase</keyword>
<dbReference type="InterPro" id="IPR029056">
    <property type="entry name" value="Ribokinase-like"/>
</dbReference>
<evidence type="ECO:0000256" key="2">
    <source>
        <dbReference type="ARBA" id="ARBA00022679"/>
    </source>
</evidence>
<dbReference type="GO" id="GO:0016301">
    <property type="term" value="F:kinase activity"/>
    <property type="evidence" value="ECO:0007669"/>
    <property type="project" value="UniProtKB-KW"/>
</dbReference>
<dbReference type="OrthoDB" id="9795789at2"/>
<name>A0A4R6Z0L4_9GAMM</name>
<organism evidence="7 8">
    <name type="scientific">Tahibacter aquaticus</name>
    <dbReference type="NCBI Taxonomy" id="520092"/>
    <lineage>
        <taxon>Bacteria</taxon>
        <taxon>Pseudomonadati</taxon>
        <taxon>Pseudomonadota</taxon>
        <taxon>Gammaproteobacteria</taxon>
        <taxon>Lysobacterales</taxon>
        <taxon>Rhodanobacteraceae</taxon>
        <taxon>Tahibacter</taxon>
    </lineage>
</organism>
<dbReference type="RefSeq" id="WP_133818560.1">
    <property type="nucleotide sequence ID" value="NZ_SNZH01000005.1"/>
</dbReference>
<protein>
    <submittedName>
        <fullName evidence="7">Fructokinase</fullName>
    </submittedName>
</protein>
<gene>
    <name evidence="7" type="ORF">DFR29_105241</name>
</gene>
<dbReference type="GO" id="GO:0005524">
    <property type="term" value="F:ATP binding"/>
    <property type="evidence" value="ECO:0007669"/>
    <property type="project" value="UniProtKB-KW"/>
</dbReference>
<proteinExistence type="inferred from homology"/>
<dbReference type="InterPro" id="IPR011611">
    <property type="entry name" value="PfkB_dom"/>
</dbReference>
<dbReference type="InterPro" id="IPR050306">
    <property type="entry name" value="PfkB_Carbo_kinase"/>
</dbReference>
<reference evidence="7 8" key="1">
    <citation type="submission" date="2019-03" db="EMBL/GenBank/DDBJ databases">
        <title>Genomic Encyclopedia of Type Strains, Phase IV (KMG-IV): sequencing the most valuable type-strain genomes for metagenomic binning, comparative biology and taxonomic classification.</title>
        <authorList>
            <person name="Goeker M."/>
        </authorList>
    </citation>
    <scope>NUCLEOTIDE SEQUENCE [LARGE SCALE GENOMIC DNA]</scope>
    <source>
        <strain evidence="7 8">DSM 21667</strain>
    </source>
</reference>
<comment type="caution">
    <text evidence="7">The sequence shown here is derived from an EMBL/GenBank/DDBJ whole genome shotgun (WGS) entry which is preliminary data.</text>
</comment>
<dbReference type="PROSITE" id="PS00584">
    <property type="entry name" value="PFKB_KINASES_2"/>
    <property type="match status" value="1"/>
</dbReference>
<dbReference type="Pfam" id="PF00294">
    <property type="entry name" value="PfkB"/>
    <property type="match status" value="1"/>
</dbReference>
<evidence type="ECO:0000256" key="1">
    <source>
        <dbReference type="ARBA" id="ARBA00010688"/>
    </source>
</evidence>
<evidence type="ECO:0000256" key="4">
    <source>
        <dbReference type="ARBA" id="ARBA00022777"/>
    </source>
</evidence>
<dbReference type="SUPFAM" id="SSF53613">
    <property type="entry name" value="Ribokinase-like"/>
    <property type="match status" value="1"/>
</dbReference>
<dbReference type="PANTHER" id="PTHR43085">
    <property type="entry name" value="HEXOKINASE FAMILY MEMBER"/>
    <property type="match status" value="1"/>
</dbReference>
<dbReference type="InterPro" id="IPR002173">
    <property type="entry name" value="Carboh/pur_kinase_PfkB_CS"/>
</dbReference>
<keyword evidence="8" id="KW-1185">Reference proteome</keyword>
<dbReference type="Gene3D" id="3.40.1190.20">
    <property type="match status" value="1"/>
</dbReference>
<dbReference type="Proteomes" id="UP000295293">
    <property type="component" value="Unassembled WGS sequence"/>
</dbReference>
<dbReference type="EMBL" id="SNZH01000005">
    <property type="protein sequence ID" value="TDR45058.1"/>
    <property type="molecule type" value="Genomic_DNA"/>
</dbReference>
<dbReference type="CDD" id="cd01167">
    <property type="entry name" value="bac_FRK"/>
    <property type="match status" value="1"/>
</dbReference>
<evidence type="ECO:0000313" key="8">
    <source>
        <dbReference type="Proteomes" id="UP000295293"/>
    </source>
</evidence>
<keyword evidence="2" id="KW-0808">Transferase</keyword>
<accession>A0A4R6Z0L4</accession>
<comment type="similarity">
    <text evidence="1">Belongs to the carbohydrate kinase PfkB family.</text>
</comment>
<evidence type="ECO:0000256" key="5">
    <source>
        <dbReference type="ARBA" id="ARBA00022840"/>
    </source>
</evidence>
<dbReference type="PANTHER" id="PTHR43085:SF1">
    <property type="entry name" value="PSEUDOURIDINE KINASE-RELATED"/>
    <property type="match status" value="1"/>
</dbReference>
<evidence type="ECO:0000256" key="3">
    <source>
        <dbReference type="ARBA" id="ARBA00022741"/>
    </source>
</evidence>
<evidence type="ECO:0000259" key="6">
    <source>
        <dbReference type="Pfam" id="PF00294"/>
    </source>
</evidence>
<evidence type="ECO:0000313" key="7">
    <source>
        <dbReference type="EMBL" id="TDR45058.1"/>
    </source>
</evidence>
<keyword evidence="5" id="KW-0067">ATP-binding</keyword>
<dbReference type="AlphaFoldDB" id="A0A4R6Z0L4"/>
<sequence length="326" mass="34438">MKRIVCFGEALIDFLAQAPASPAAPRAFLQFAGGAPANVAVAAARLGATVDFVGMLGADMFGDFLLASLDQAGVGTGYVKRTAAANTALAFVALDAQGERSFSFYRPPAADLLFRAQHFHDACFTDAGILHLCSNSLTDGALAAVTLEAIERAQAAGALVSFDMNLRPSLWPAEVDPLARLWRVLEQADLVKLARNELDYLASAAGSEAAVIERLWQGRTRWLIVTDGARRLHWHTRTRRGGMDGFAVQAVDTTAAGDAFVGGLLAWLALRDIATAEFDAFLRTATTMDQALRQAAAAGAFAVTRPGAFAAMPAPADIAPFLEISA</sequence>